<name>A0A8H2ZHI7_9SACH</name>
<dbReference type="Proteomes" id="UP000644660">
    <property type="component" value="Unassembled WGS sequence"/>
</dbReference>
<dbReference type="PANTHER" id="PTHR28079:SF1">
    <property type="entry name" value="RNA POLYMERASE I-SPECIFIC TRANSCRIPTION INITIATION FACTOR RRN5"/>
    <property type="match status" value="1"/>
</dbReference>
<evidence type="ECO:0000313" key="2">
    <source>
        <dbReference type="EMBL" id="CAB4254813.1"/>
    </source>
</evidence>
<feature type="region of interest" description="Disordered" evidence="1">
    <location>
        <begin position="268"/>
        <end position="293"/>
    </location>
</feature>
<sequence>MNSIQFLQKEAIKRYYDMYNQEVNEFFQIGQTWDYTIRSSRVHYASQVSYVERAQDLRDDDTKSLDREEELDSGNEDEDEDEDDTVGSYWTGHEKRLFFKLLSRYSIHRVSEWSHVLHEKSIFEIMEYYKILRSNLRQLRRQKFKGLVKIADMDIAYDMDEQFIEMEEYMSTKPTKKTITMKDTIKPVSSELIDIDNWKKRWNSIYSKSHLEEVQEVRREVVSIDIASVRYMEDLVRQQLRRLLWYTVLPELQHKRISKRSLRALLIKDDPKEHKRQRTQEPNSKTEKEEEEEEVVEIHHSHKKKKKKNIAINEDHTPFYPTVITSAEVDKAITVMKNERNTKHTQTLGESVMDTINKYEIHYRPIDGNIFRKRSVRESIIPEMVHQTTSLTTAINSNTTEPGLTEFRTPTGPNLDNIELEYTKMYAIPSENREARDDELDAVTDARDTELSSQVCQAIYSFVLKKSILQLQQRGNKA</sequence>
<gene>
    <name evidence="2" type="ORF">KABA2_05S01826</name>
</gene>
<dbReference type="GO" id="GO:0000500">
    <property type="term" value="C:RNA polymerase I upstream activating factor complex"/>
    <property type="evidence" value="ECO:0007669"/>
    <property type="project" value="InterPro"/>
</dbReference>
<dbReference type="GO" id="GO:0006361">
    <property type="term" value="P:transcription initiation at RNA polymerase I promoter"/>
    <property type="evidence" value="ECO:0007669"/>
    <property type="project" value="TreeGrafter"/>
</dbReference>
<dbReference type="OrthoDB" id="2240312at2759"/>
<organism evidence="2 3">
    <name type="scientific">Maudiozyma barnettii</name>
    <dbReference type="NCBI Taxonomy" id="61262"/>
    <lineage>
        <taxon>Eukaryota</taxon>
        <taxon>Fungi</taxon>
        <taxon>Dikarya</taxon>
        <taxon>Ascomycota</taxon>
        <taxon>Saccharomycotina</taxon>
        <taxon>Saccharomycetes</taxon>
        <taxon>Saccharomycetales</taxon>
        <taxon>Saccharomycetaceae</taxon>
        <taxon>Maudiozyma</taxon>
    </lineage>
</organism>
<keyword evidence="3" id="KW-1185">Reference proteome</keyword>
<accession>A0A8H2ZHI7</accession>
<evidence type="ECO:0000256" key="1">
    <source>
        <dbReference type="SAM" id="MobiDB-lite"/>
    </source>
</evidence>
<dbReference type="GO" id="GO:0000182">
    <property type="term" value="F:rDNA binding"/>
    <property type="evidence" value="ECO:0007669"/>
    <property type="project" value="TreeGrafter"/>
</dbReference>
<dbReference type="GeneID" id="64857833"/>
<feature type="region of interest" description="Disordered" evidence="1">
    <location>
        <begin position="59"/>
        <end position="86"/>
    </location>
</feature>
<feature type="compositionally biased region" description="Acidic residues" evidence="1">
    <location>
        <begin position="67"/>
        <end position="85"/>
    </location>
</feature>
<dbReference type="AlphaFoldDB" id="A0A8H2ZHI7"/>
<dbReference type="RefSeq" id="XP_041406657.1">
    <property type="nucleotide sequence ID" value="XM_041550723.1"/>
</dbReference>
<proteinExistence type="predicted"/>
<evidence type="ECO:0000313" key="3">
    <source>
        <dbReference type="Proteomes" id="UP000644660"/>
    </source>
</evidence>
<dbReference type="GO" id="GO:0001181">
    <property type="term" value="F:RNA polymerase I general transcription initiation factor activity"/>
    <property type="evidence" value="ECO:0007669"/>
    <property type="project" value="TreeGrafter"/>
</dbReference>
<dbReference type="InterPro" id="IPR039601">
    <property type="entry name" value="Rrn5"/>
</dbReference>
<protein>
    <submittedName>
        <fullName evidence="2">Uncharacterized protein</fullName>
    </submittedName>
</protein>
<dbReference type="EMBL" id="CAEFZW010000005">
    <property type="protein sequence ID" value="CAB4254813.1"/>
    <property type="molecule type" value="Genomic_DNA"/>
</dbReference>
<dbReference type="GO" id="GO:0042790">
    <property type="term" value="P:nucleolar large rRNA transcription by RNA polymerase I"/>
    <property type="evidence" value="ECO:0007669"/>
    <property type="project" value="InterPro"/>
</dbReference>
<reference evidence="2 3" key="1">
    <citation type="submission" date="2020-05" db="EMBL/GenBank/DDBJ databases">
        <authorList>
            <person name="Casaregola S."/>
            <person name="Devillers H."/>
            <person name="Grondin C."/>
        </authorList>
    </citation>
    <scope>NUCLEOTIDE SEQUENCE [LARGE SCALE GENOMIC DNA]</scope>
    <source>
        <strain evidence="2 3">CLIB 1767</strain>
    </source>
</reference>
<comment type="caution">
    <text evidence="2">The sequence shown here is derived from an EMBL/GenBank/DDBJ whole genome shotgun (WGS) entry which is preliminary data.</text>
</comment>
<dbReference type="PANTHER" id="PTHR28079">
    <property type="entry name" value="RNA POLYMERASE I-SPECIFIC TRANSCRIPTION INITIATION FACTOR RRN5"/>
    <property type="match status" value="1"/>
</dbReference>